<keyword evidence="1" id="KW-0732">Signal</keyword>
<dbReference type="EMBL" id="JACVVD010000001">
    <property type="protein sequence ID" value="MBD0378657.1"/>
    <property type="molecule type" value="Genomic_DNA"/>
</dbReference>
<feature type="signal peptide" evidence="1">
    <location>
        <begin position="1"/>
        <end position="18"/>
    </location>
</feature>
<organism evidence="2 3">
    <name type="scientific">Paenibacillus sedimenti</name>
    <dbReference type="NCBI Taxonomy" id="2770274"/>
    <lineage>
        <taxon>Bacteria</taxon>
        <taxon>Bacillati</taxon>
        <taxon>Bacillota</taxon>
        <taxon>Bacilli</taxon>
        <taxon>Bacillales</taxon>
        <taxon>Paenibacillaceae</taxon>
        <taxon>Paenibacillus</taxon>
    </lineage>
</organism>
<sequence length="228" mass="24410">MKRLLFLFATILIILALAACSAAIQGNPGKVKKALFVGTDSANDRIVMKHLKELGFEVTLQTDKELTEDQAQTYGLVYVSSFAGSHRVADKLLASPAPVIYANAKILGKVGLASKDDSDYGDYTGQTIAVKDSKHPLAAGLAGSVDIYKAEGKIGYVVPQGGVIIASAPDDDKRAVICAFEKGTKNMSGQPVPARRMYFNLTGGEEINRTDNGWKLFEAAVRWAVDKG</sequence>
<proteinExistence type="predicted"/>
<dbReference type="AlphaFoldDB" id="A0A926QHV4"/>
<evidence type="ECO:0000313" key="2">
    <source>
        <dbReference type="EMBL" id="MBD0378657.1"/>
    </source>
</evidence>
<protein>
    <submittedName>
        <fullName evidence="2">Uncharacterized protein</fullName>
    </submittedName>
</protein>
<keyword evidence="3" id="KW-1185">Reference proteome</keyword>
<dbReference type="PROSITE" id="PS51257">
    <property type="entry name" value="PROKAR_LIPOPROTEIN"/>
    <property type="match status" value="1"/>
</dbReference>
<evidence type="ECO:0000256" key="1">
    <source>
        <dbReference type="SAM" id="SignalP"/>
    </source>
</evidence>
<comment type="caution">
    <text evidence="2">The sequence shown here is derived from an EMBL/GenBank/DDBJ whole genome shotgun (WGS) entry which is preliminary data.</text>
</comment>
<feature type="chain" id="PRO_5039226539" evidence="1">
    <location>
        <begin position="19"/>
        <end position="228"/>
    </location>
</feature>
<reference evidence="2" key="1">
    <citation type="submission" date="2020-09" db="EMBL/GenBank/DDBJ databases">
        <title>Draft Genome Sequence of Paenibacillus sp. WST5.</title>
        <authorList>
            <person name="Bao Z."/>
        </authorList>
    </citation>
    <scope>NUCLEOTIDE SEQUENCE</scope>
    <source>
        <strain evidence="2">WST5</strain>
    </source>
</reference>
<evidence type="ECO:0000313" key="3">
    <source>
        <dbReference type="Proteomes" id="UP000650466"/>
    </source>
</evidence>
<name>A0A926QHV4_9BACL</name>
<gene>
    <name evidence="2" type="ORF">ICC18_00790</name>
</gene>
<accession>A0A926QHV4</accession>
<dbReference type="Proteomes" id="UP000650466">
    <property type="component" value="Unassembled WGS sequence"/>
</dbReference>
<dbReference type="RefSeq" id="WP_188172481.1">
    <property type="nucleotide sequence ID" value="NZ_JACVVD010000001.1"/>
</dbReference>